<keyword evidence="4 7" id="KW-1133">Transmembrane helix</keyword>
<dbReference type="PIRSF" id="PIRSF002419">
    <property type="entry name" value="Tetraspanin"/>
    <property type="match status" value="1"/>
</dbReference>
<dbReference type="Gene3D" id="1.10.1450.10">
    <property type="entry name" value="Tetraspanin"/>
    <property type="match status" value="1"/>
</dbReference>
<dbReference type="SUPFAM" id="SSF48652">
    <property type="entry name" value="Tetraspanin"/>
    <property type="match status" value="1"/>
</dbReference>
<comment type="caution">
    <text evidence="8">The sequence shown here is derived from an EMBL/GenBank/DDBJ whole genome shotgun (WGS) entry which is preliminary data.</text>
</comment>
<dbReference type="OrthoDB" id="9993879at2759"/>
<sequence>MCQLIIVCETEMAAGAVLTYVGVYIISSYKNFDEFRVDKYSVIPAAIILAVALVLFIVGIIGCCATLRESKVGLGFFLLFILLLFAAEITAIVFGFIYKSRISTDLVKSMTEVFEKYGEGSETRAVDILQSRLECCGVQNYTDWANWPWFASHNNSVPRSCCKANTTCTAQFDQPELLNRKGCLPNLDQLLQRVLNYAMLVTFGFAIIK</sequence>
<dbReference type="PANTHER" id="PTHR19282:SF120">
    <property type="entry name" value="TETRASPANIN-36"/>
    <property type="match status" value="1"/>
</dbReference>
<dbReference type="EMBL" id="QNUK01000046">
    <property type="protein sequence ID" value="KAF5905298.1"/>
    <property type="molecule type" value="Genomic_DNA"/>
</dbReference>
<accession>A0A8J4XE47</accession>
<dbReference type="PRINTS" id="PR00259">
    <property type="entry name" value="TMFOUR"/>
</dbReference>
<evidence type="ECO:0000313" key="9">
    <source>
        <dbReference type="Proteomes" id="UP000727407"/>
    </source>
</evidence>
<keyword evidence="3 7" id="KW-0812">Transmembrane</keyword>
<dbReference type="Pfam" id="PF00335">
    <property type="entry name" value="Tetraspanin"/>
    <property type="match status" value="1"/>
</dbReference>
<keyword evidence="5 7" id="KW-0472">Membrane</keyword>
<protein>
    <recommendedName>
        <fullName evidence="7">Tetraspanin</fullName>
    </recommendedName>
</protein>
<dbReference type="AlphaFoldDB" id="A0A8J4XE47"/>
<dbReference type="InterPro" id="IPR000301">
    <property type="entry name" value="Tetraspanin_animals"/>
</dbReference>
<evidence type="ECO:0000256" key="6">
    <source>
        <dbReference type="PIRSR" id="PIRSR002419-1"/>
    </source>
</evidence>
<evidence type="ECO:0000313" key="8">
    <source>
        <dbReference type="EMBL" id="KAF5905298.1"/>
    </source>
</evidence>
<dbReference type="FunFam" id="1.10.1450.10:FF:000029">
    <property type="entry name" value="Tetraspanin"/>
    <property type="match status" value="1"/>
</dbReference>
<feature type="transmembrane region" description="Helical" evidence="7">
    <location>
        <begin position="74"/>
        <end position="98"/>
    </location>
</feature>
<comment type="caution">
    <text evidence="7">Lacks conserved residue(s) required for the propagation of feature annotation.</text>
</comment>
<evidence type="ECO:0000256" key="1">
    <source>
        <dbReference type="ARBA" id="ARBA00004141"/>
    </source>
</evidence>
<comment type="similarity">
    <text evidence="2 7">Belongs to the tetraspanin (TM4SF) family.</text>
</comment>
<evidence type="ECO:0000256" key="4">
    <source>
        <dbReference type="ARBA" id="ARBA00022989"/>
    </source>
</evidence>
<comment type="subcellular location">
    <subcellularLocation>
        <location evidence="1 7">Membrane</location>
        <topology evidence="1 7">Multi-pass membrane protein</topology>
    </subcellularLocation>
</comment>
<feature type="non-terminal residue" evidence="8">
    <location>
        <position position="1"/>
    </location>
</feature>
<evidence type="ECO:0000256" key="7">
    <source>
        <dbReference type="RuleBase" id="RU361218"/>
    </source>
</evidence>
<dbReference type="PANTHER" id="PTHR19282">
    <property type="entry name" value="TETRASPANIN"/>
    <property type="match status" value="1"/>
</dbReference>
<reference evidence="8" key="1">
    <citation type="submission" date="2020-07" db="EMBL/GenBank/DDBJ databases">
        <title>Clarias magur genome sequencing, assembly and annotation.</title>
        <authorList>
            <person name="Kushwaha B."/>
            <person name="Kumar R."/>
            <person name="Das P."/>
            <person name="Joshi C.G."/>
            <person name="Kumar D."/>
            <person name="Nagpure N.S."/>
            <person name="Pandey M."/>
            <person name="Agarwal S."/>
            <person name="Srivastava S."/>
            <person name="Singh M."/>
            <person name="Sahoo L."/>
            <person name="Jayasankar P."/>
            <person name="Meher P.K."/>
            <person name="Koringa P.G."/>
            <person name="Iquebal M.A."/>
            <person name="Das S.P."/>
            <person name="Bit A."/>
            <person name="Patnaik S."/>
            <person name="Patel N."/>
            <person name="Shah T.M."/>
            <person name="Hinsu A."/>
            <person name="Jena J.K."/>
        </authorList>
    </citation>
    <scope>NUCLEOTIDE SEQUENCE</scope>
    <source>
        <strain evidence="8">CIFAMagur01</strain>
        <tissue evidence="8">Testis</tissue>
    </source>
</reference>
<organism evidence="8 9">
    <name type="scientific">Clarias magur</name>
    <name type="common">Asian catfish</name>
    <name type="synonym">Macropteronotus magur</name>
    <dbReference type="NCBI Taxonomy" id="1594786"/>
    <lineage>
        <taxon>Eukaryota</taxon>
        <taxon>Metazoa</taxon>
        <taxon>Chordata</taxon>
        <taxon>Craniata</taxon>
        <taxon>Vertebrata</taxon>
        <taxon>Euteleostomi</taxon>
        <taxon>Actinopterygii</taxon>
        <taxon>Neopterygii</taxon>
        <taxon>Teleostei</taxon>
        <taxon>Ostariophysi</taxon>
        <taxon>Siluriformes</taxon>
        <taxon>Clariidae</taxon>
        <taxon>Clarias</taxon>
    </lineage>
</organism>
<feature type="disulfide bond" evidence="6">
    <location>
        <begin position="136"/>
        <end position="161"/>
    </location>
</feature>
<gene>
    <name evidence="8" type="primary">tspan36</name>
    <name evidence="8" type="ORF">DAT39_004976</name>
</gene>
<dbReference type="GO" id="GO:0005886">
    <property type="term" value="C:plasma membrane"/>
    <property type="evidence" value="ECO:0007669"/>
    <property type="project" value="TreeGrafter"/>
</dbReference>
<evidence type="ECO:0000256" key="5">
    <source>
        <dbReference type="ARBA" id="ARBA00023136"/>
    </source>
</evidence>
<feature type="transmembrane region" description="Helical" evidence="7">
    <location>
        <begin position="12"/>
        <end position="29"/>
    </location>
</feature>
<evidence type="ECO:0000256" key="2">
    <source>
        <dbReference type="ARBA" id="ARBA00006840"/>
    </source>
</evidence>
<name>A0A8J4XE47_CLAMG</name>
<dbReference type="InterPro" id="IPR018499">
    <property type="entry name" value="Tetraspanin/Peripherin"/>
</dbReference>
<keyword evidence="6" id="KW-1015">Disulfide bond</keyword>
<dbReference type="InterPro" id="IPR008952">
    <property type="entry name" value="Tetraspanin_EC2_sf"/>
</dbReference>
<keyword evidence="9" id="KW-1185">Reference proteome</keyword>
<dbReference type="Proteomes" id="UP000727407">
    <property type="component" value="Unassembled WGS sequence"/>
</dbReference>
<proteinExistence type="inferred from homology"/>
<evidence type="ECO:0000256" key="3">
    <source>
        <dbReference type="ARBA" id="ARBA00022692"/>
    </source>
</evidence>
<feature type="transmembrane region" description="Helical" evidence="7">
    <location>
        <begin position="41"/>
        <end position="67"/>
    </location>
</feature>